<keyword evidence="1 4" id="KW-0349">Heme</keyword>
<evidence type="ECO:0000256" key="5">
    <source>
        <dbReference type="SAM" id="MobiDB-lite"/>
    </source>
</evidence>
<gene>
    <name evidence="7" type="ORF">C3942_07915</name>
</gene>
<dbReference type="GO" id="GO:0009055">
    <property type="term" value="F:electron transfer activity"/>
    <property type="evidence" value="ECO:0007669"/>
    <property type="project" value="InterPro"/>
</dbReference>
<dbReference type="PANTHER" id="PTHR30600:SF9">
    <property type="entry name" value="BLR7738 PROTEIN"/>
    <property type="match status" value="1"/>
</dbReference>
<keyword evidence="2 4" id="KW-0479">Metal-binding</keyword>
<dbReference type="GO" id="GO:0004130">
    <property type="term" value="F:cytochrome-c peroxidase activity"/>
    <property type="evidence" value="ECO:0007669"/>
    <property type="project" value="TreeGrafter"/>
</dbReference>
<dbReference type="GO" id="GO:0020037">
    <property type="term" value="F:heme binding"/>
    <property type="evidence" value="ECO:0007669"/>
    <property type="project" value="InterPro"/>
</dbReference>
<evidence type="ECO:0000313" key="8">
    <source>
        <dbReference type="Proteomes" id="UP000238220"/>
    </source>
</evidence>
<dbReference type="SUPFAM" id="SSF46626">
    <property type="entry name" value="Cytochrome c"/>
    <property type="match status" value="1"/>
</dbReference>
<dbReference type="PANTHER" id="PTHR30600">
    <property type="entry name" value="CYTOCHROME C PEROXIDASE-RELATED"/>
    <property type="match status" value="1"/>
</dbReference>
<comment type="caution">
    <text evidence="7">The sequence shown here is derived from an EMBL/GenBank/DDBJ whole genome shotgun (WGS) entry which is preliminary data.</text>
</comment>
<dbReference type="GO" id="GO:0046872">
    <property type="term" value="F:metal ion binding"/>
    <property type="evidence" value="ECO:0007669"/>
    <property type="project" value="UniProtKB-KW"/>
</dbReference>
<evidence type="ECO:0000256" key="4">
    <source>
        <dbReference type="PROSITE-ProRule" id="PRU00433"/>
    </source>
</evidence>
<keyword evidence="8" id="KW-1185">Reference proteome</keyword>
<dbReference type="Pfam" id="PF21419">
    <property type="entry name" value="RoxA-like_Cyt-c"/>
    <property type="match status" value="1"/>
</dbReference>
<dbReference type="RefSeq" id="WP_104229833.1">
    <property type="nucleotide sequence ID" value="NZ_PSNW01000003.1"/>
</dbReference>
<evidence type="ECO:0000313" key="7">
    <source>
        <dbReference type="EMBL" id="PPE74676.1"/>
    </source>
</evidence>
<dbReference type="AlphaFoldDB" id="A0A2S5TI56"/>
<dbReference type="PROSITE" id="PS51007">
    <property type="entry name" value="CYTC"/>
    <property type="match status" value="1"/>
</dbReference>
<dbReference type="InterPro" id="IPR009056">
    <property type="entry name" value="Cyt_c-like_dom"/>
</dbReference>
<evidence type="ECO:0000256" key="2">
    <source>
        <dbReference type="ARBA" id="ARBA00022723"/>
    </source>
</evidence>
<dbReference type="Proteomes" id="UP000238220">
    <property type="component" value="Unassembled WGS sequence"/>
</dbReference>
<name>A0A2S5TI56_9GAMM</name>
<protein>
    <recommendedName>
        <fullName evidence="6">Cytochrome c domain-containing protein</fullName>
    </recommendedName>
</protein>
<evidence type="ECO:0000256" key="3">
    <source>
        <dbReference type="ARBA" id="ARBA00023004"/>
    </source>
</evidence>
<proteinExistence type="predicted"/>
<organism evidence="7 8">
    <name type="scientific">Solimonas fluminis</name>
    <dbReference type="NCBI Taxonomy" id="2086571"/>
    <lineage>
        <taxon>Bacteria</taxon>
        <taxon>Pseudomonadati</taxon>
        <taxon>Pseudomonadota</taxon>
        <taxon>Gammaproteobacteria</taxon>
        <taxon>Nevskiales</taxon>
        <taxon>Nevskiaceae</taxon>
        <taxon>Solimonas</taxon>
    </lineage>
</organism>
<evidence type="ECO:0000256" key="1">
    <source>
        <dbReference type="ARBA" id="ARBA00022617"/>
    </source>
</evidence>
<feature type="region of interest" description="Disordered" evidence="5">
    <location>
        <begin position="276"/>
        <end position="295"/>
    </location>
</feature>
<feature type="domain" description="Cytochrome c" evidence="6">
    <location>
        <begin position="502"/>
        <end position="798"/>
    </location>
</feature>
<dbReference type="InterPro" id="IPR036909">
    <property type="entry name" value="Cyt_c-like_dom_sf"/>
</dbReference>
<keyword evidence="3 4" id="KW-0408">Iron</keyword>
<dbReference type="InterPro" id="IPR051395">
    <property type="entry name" value="Cytochrome_c_Peroxidase/MauG"/>
</dbReference>
<sequence length="798" mass="86412">MLGPWALALSVLLLAACAPGRSDPVPGGGTAARSLDEHFSRNVQPGLDFCRTCHVPGAPGDVENGHDFMLSGDKSQDMAHLKASWERLGRNNPTSRILLMSSGQETPHSGGAPWPLGSAPYKNMEILLKCFENPSGCSLSGGIDAGELLPLLGSTHAKTVWETYCANRPDDAELPIDPRTMIRPGVNENRAVYFNAWYQDCHANLPEKERAPKTCGAYRERRERGRMAFIDTLAAGSQTAEDYNDSWKKWGLDQRPANFDELYTLRYGYNHAPFRNPYPLPGEDPNASDGGSGQLPLGKRQLKDAQGKWTGVIGEVACFGCHGGQIGDASDGGSRITMKNLGLGNNNADTGMQATDGGSAYGVSIGVPLLLNPFALGGDQRGQNNAVAGFELLFMLLDYDSLGLNPNALKLAQNSAQPHPTAEQQDTPAWWNYGHRARKFFDGSQSIDSTRIVMAAGVGELAAVITVDGKAYRDRIEEFDQDLAAFFLSLESPVYPGDIDTKLAEQGAVLFHSKDLWGGGANAGKPKPAGGNGSCASCHGAYSPRYVHDPAFLEDPVLGGMAAHLMPLEVIRTDSARADELSPYLREAYGTTFWGYPDGVEGWTAPDAKNLAAELADDGLPLSMRPQGVCGWEREIIGYQAPPLHGTWATAPYFHNGSVPTIEQVLKSSDRPAIWRRQLQTIDEISGFDQSLGRAYDFQRLGWKHEVLACGDLPGNPLFNCNPVAPEQPSVTQTVMNLLYSGFNWSALVVLPDLVPGGADKRFVYDTRKLGNGNGGHDFSDVLTEQERKAVIEYLKTL</sequence>
<accession>A0A2S5TI56</accession>
<dbReference type="Gene3D" id="1.10.760.10">
    <property type="entry name" value="Cytochrome c-like domain"/>
    <property type="match status" value="1"/>
</dbReference>
<dbReference type="EMBL" id="PSNW01000003">
    <property type="protein sequence ID" value="PPE74676.1"/>
    <property type="molecule type" value="Genomic_DNA"/>
</dbReference>
<dbReference type="OrthoDB" id="417271at2"/>
<reference evidence="7 8" key="1">
    <citation type="submission" date="2018-02" db="EMBL/GenBank/DDBJ databases">
        <title>Genome sequencing of Solimonas sp. HR-BB.</title>
        <authorList>
            <person name="Lee Y."/>
            <person name="Jeon C.O."/>
        </authorList>
    </citation>
    <scope>NUCLEOTIDE SEQUENCE [LARGE SCALE GENOMIC DNA]</scope>
    <source>
        <strain evidence="7 8">HR-BB</strain>
    </source>
</reference>
<evidence type="ECO:0000259" key="6">
    <source>
        <dbReference type="PROSITE" id="PS51007"/>
    </source>
</evidence>